<evidence type="ECO:0000313" key="2">
    <source>
        <dbReference type="EMBL" id="GFH14988.1"/>
    </source>
</evidence>
<gene>
    <name evidence="2" type="ORF">HaLaN_11133</name>
</gene>
<dbReference type="EMBL" id="BLLF01000791">
    <property type="protein sequence ID" value="GFH14988.1"/>
    <property type="molecule type" value="Genomic_DNA"/>
</dbReference>
<dbReference type="AlphaFoldDB" id="A0A699Z6X5"/>
<dbReference type="GO" id="GO:0006508">
    <property type="term" value="P:proteolysis"/>
    <property type="evidence" value="ECO:0007669"/>
    <property type="project" value="InterPro"/>
</dbReference>
<dbReference type="InterPro" id="IPR029045">
    <property type="entry name" value="ClpP/crotonase-like_dom_sf"/>
</dbReference>
<dbReference type="GO" id="GO:0004175">
    <property type="term" value="F:endopeptidase activity"/>
    <property type="evidence" value="ECO:0007669"/>
    <property type="project" value="TreeGrafter"/>
</dbReference>
<name>A0A699Z6X5_HAELA</name>
<sequence>MELGNDGAGDGLGEGATHPLAAAIACQLRVVAGVAGGMVATGGAMGSEVPAAGMRQGDQVLQVDGRDVAQTSPFQVLVNERTASASEIVAGALHDNCRAVLVGLGG</sequence>
<dbReference type="PANTHER" id="PTHR32060:SF31">
    <property type="entry name" value="CARBOXYL-TERMINAL-PROCESSING PEPTIDASE 1, CHLOROPLASTIC"/>
    <property type="match status" value="1"/>
</dbReference>
<evidence type="ECO:0000259" key="1">
    <source>
        <dbReference type="Pfam" id="PF03572"/>
    </source>
</evidence>
<organism evidence="2 3">
    <name type="scientific">Haematococcus lacustris</name>
    <name type="common">Green alga</name>
    <name type="synonym">Haematococcus pluvialis</name>
    <dbReference type="NCBI Taxonomy" id="44745"/>
    <lineage>
        <taxon>Eukaryota</taxon>
        <taxon>Viridiplantae</taxon>
        <taxon>Chlorophyta</taxon>
        <taxon>core chlorophytes</taxon>
        <taxon>Chlorophyceae</taxon>
        <taxon>CS clade</taxon>
        <taxon>Chlamydomonadales</taxon>
        <taxon>Haematococcaceae</taxon>
        <taxon>Haematococcus</taxon>
    </lineage>
</organism>
<accession>A0A699Z6X5</accession>
<protein>
    <submittedName>
        <fullName evidence="2">TSPc domain-containing protein</fullName>
    </submittedName>
</protein>
<dbReference type="PANTHER" id="PTHR32060">
    <property type="entry name" value="TAIL-SPECIFIC PROTEASE"/>
    <property type="match status" value="1"/>
</dbReference>
<proteinExistence type="predicted"/>
<dbReference type="GO" id="GO:0008236">
    <property type="term" value="F:serine-type peptidase activity"/>
    <property type="evidence" value="ECO:0007669"/>
    <property type="project" value="InterPro"/>
</dbReference>
<reference evidence="2 3" key="1">
    <citation type="submission" date="2020-02" db="EMBL/GenBank/DDBJ databases">
        <title>Draft genome sequence of Haematococcus lacustris strain NIES-144.</title>
        <authorList>
            <person name="Morimoto D."/>
            <person name="Nakagawa S."/>
            <person name="Yoshida T."/>
            <person name="Sawayama S."/>
        </authorList>
    </citation>
    <scope>NUCLEOTIDE SEQUENCE [LARGE SCALE GENOMIC DNA]</scope>
    <source>
        <strain evidence="2 3">NIES-144</strain>
    </source>
</reference>
<dbReference type="SUPFAM" id="SSF52096">
    <property type="entry name" value="ClpP/crotonase"/>
    <property type="match status" value="1"/>
</dbReference>
<dbReference type="InterPro" id="IPR005151">
    <property type="entry name" value="Tail-specific_protease"/>
</dbReference>
<dbReference type="Proteomes" id="UP000485058">
    <property type="component" value="Unassembled WGS sequence"/>
</dbReference>
<evidence type="ECO:0000313" key="3">
    <source>
        <dbReference type="Proteomes" id="UP000485058"/>
    </source>
</evidence>
<dbReference type="Gene3D" id="3.90.226.10">
    <property type="entry name" value="2-enoyl-CoA Hydratase, Chain A, domain 1"/>
    <property type="match status" value="1"/>
</dbReference>
<dbReference type="Pfam" id="PF03572">
    <property type="entry name" value="Peptidase_S41"/>
    <property type="match status" value="1"/>
</dbReference>
<comment type="caution">
    <text evidence="2">The sequence shown here is derived from an EMBL/GenBank/DDBJ whole genome shotgun (WGS) entry which is preliminary data.</text>
</comment>
<keyword evidence="3" id="KW-1185">Reference proteome</keyword>
<feature type="domain" description="Tail specific protease" evidence="1">
    <location>
        <begin position="67"/>
        <end position="103"/>
    </location>
</feature>